<sequence>MAAFQSAQELREVMDRVFRMMSEDAEMGPRLRDADVPQRFEFDDFDMVVNVRPGRDGETENLRWEWSDDVDWDARVLMTMSSPTANRYFQGRENVVTAIARRRIRARGDVKAALALMPIVKPIHARYRDLVAAEYPHLVE</sequence>
<dbReference type="Gene3D" id="3.30.1050.10">
    <property type="entry name" value="SCP2 sterol-binding domain"/>
    <property type="match status" value="1"/>
</dbReference>
<name>A0A6J4SDN6_9ACTN</name>
<evidence type="ECO:0008006" key="2">
    <source>
        <dbReference type="Google" id="ProtNLM"/>
    </source>
</evidence>
<accession>A0A6J4SDN6</accession>
<reference evidence="1" key="1">
    <citation type="submission" date="2020-02" db="EMBL/GenBank/DDBJ databases">
        <authorList>
            <person name="Meier V. D."/>
        </authorList>
    </citation>
    <scope>NUCLEOTIDE SEQUENCE</scope>
    <source>
        <strain evidence="1">AVDCRST_MAG65</strain>
    </source>
</reference>
<protein>
    <recommendedName>
        <fullName evidence="2">SCP2 domain-containing protein</fullName>
    </recommendedName>
</protein>
<dbReference type="EMBL" id="CADCVL010000383">
    <property type="protein sequence ID" value="CAA9495601.1"/>
    <property type="molecule type" value="Genomic_DNA"/>
</dbReference>
<organism evidence="1">
    <name type="scientific">uncultured Solirubrobacteraceae bacterium</name>
    <dbReference type="NCBI Taxonomy" id="1162706"/>
    <lineage>
        <taxon>Bacteria</taxon>
        <taxon>Bacillati</taxon>
        <taxon>Actinomycetota</taxon>
        <taxon>Thermoleophilia</taxon>
        <taxon>Solirubrobacterales</taxon>
        <taxon>Solirubrobacteraceae</taxon>
        <taxon>environmental samples</taxon>
    </lineage>
</organism>
<dbReference type="AlphaFoldDB" id="A0A6J4SDN6"/>
<dbReference type="InterPro" id="IPR036527">
    <property type="entry name" value="SCP2_sterol-bd_dom_sf"/>
</dbReference>
<gene>
    <name evidence="1" type="ORF">AVDCRST_MAG65-2293</name>
</gene>
<proteinExistence type="predicted"/>
<evidence type="ECO:0000313" key="1">
    <source>
        <dbReference type="EMBL" id="CAA9495601.1"/>
    </source>
</evidence>
<dbReference type="SUPFAM" id="SSF55718">
    <property type="entry name" value="SCP-like"/>
    <property type="match status" value="1"/>
</dbReference>